<keyword evidence="2" id="KW-1185">Reference proteome</keyword>
<dbReference type="AlphaFoldDB" id="A0A068TS52"/>
<proteinExistence type="predicted"/>
<dbReference type="InParanoid" id="A0A068TS52"/>
<dbReference type="EMBL" id="HG739087">
    <property type="protein sequence ID" value="CDO98872.1"/>
    <property type="molecule type" value="Genomic_DNA"/>
</dbReference>
<name>A0A068TS52_COFCA</name>
<sequence length="80" mass="9381">MLSNHEALEFKLRSSPISLQLISSVLCHSKFPTSPDFAFPSCNLRSRHCILSCHRRHRSFQLNLWIVLQTKKKKRKNYIG</sequence>
<gene>
    <name evidence="1" type="ORF">GSCOC_T00025820001</name>
</gene>
<evidence type="ECO:0000313" key="2">
    <source>
        <dbReference type="Proteomes" id="UP000295252"/>
    </source>
</evidence>
<dbReference type="Proteomes" id="UP000295252">
    <property type="component" value="Chromosome V"/>
</dbReference>
<accession>A0A068TS52</accession>
<reference evidence="2" key="1">
    <citation type="journal article" date="2014" name="Science">
        <title>The coffee genome provides insight into the convergent evolution of caffeine biosynthesis.</title>
        <authorList>
            <person name="Denoeud F."/>
            <person name="Carretero-Paulet L."/>
            <person name="Dereeper A."/>
            <person name="Droc G."/>
            <person name="Guyot R."/>
            <person name="Pietrella M."/>
            <person name="Zheng C."/>
            <person name="Alberti A."/>
            <person name="Anthony F."/>
            <person name="Aprea G."/>
            <person name="Aury J.M."/>
            <person name="Bento P."/>
            <person name="Bernard M."/>
            <person name="Bocs S."/>
            <person name="Campa C."/>
            <person name="Cenci A."/>
            <person name="Combes M.C."/>
            <person name="Crouzillat D."/>
            <person name="Da Silva C."/>
            <person name="Daddiego L."/>
            <person name="De Bellis F."/>
            <person name="Dussert S."/>
            <person name="Garsmeur O."/>
            <person name="Gayraud T."/>
            <person name="Guignon V."/>
            <person name="Jahn K."/>
            <person name="Jamilloux V."/>
            <person name="Joet T."/>
            <person name="Labadie K."/>
            <person name="Lan T."/>
            <person name="Leclercq J."/>
            <person name="Lepelley M."/>
            <person name="Leroy T."/>
            <person name="Li L.T."/>
            <person name="Librado P."/>
            <person name="Lopez L."/>
            <person name="Munoz A."/>
            <person name="Noel B."/>
            <person name="Pallavicini A."/>
            <person name="Perrotta G."/>
            <person name="Poncet V."/>
            <person name="Pot D."/>
            <person name="Priyono X."/>
            <person name="Rigoreau M."/>
            <person name="Rouard M."/>
            <person name="Rozas J."/>
            <person name="Tranchant-Dubreuil C."/>
            <person name="VanBuren R."/>
            <person name="Zhang Q."/>
            <person name="Andrade A.C."/>
            <person name="Argout X."/>
            <person name="Bertrand B."/>
            <person name="de Kochko A."/>
            <person name="Graziosi G."/>
            <person name="Henry R.J."/>
            <person name="Jayarama X."/>
            <person name="Ming R."/>
            <person name="Nagai C."/>
            <person name="Rounsley S."/>
            <person name="Sankoff D."/>
            <person name="Giuliano G."/>
            <person name="Albert V.A."/>
            <person name="Wincker P."/>
            <person name="Lashermes P."/>
        </authorList>
    </citation>
    <scope>NUCLEOTIDE SEQUENCE [LARGE SCALE GENOMIC DNA]</scope>
    <source>
        <strain evidence="2">cv. DH200-94</strain>
    </source>
</reference>
<organism evidence="1 2">
    <name type="scientific">Coffea canephora</name>
    <name type="common">Robusta coffee</name>
    <dbReference type="NCBI Taxonomy" id="49390"/>
    <lineage>
        <taxon>Eukaryota</taxon>
        <taxon>Viridiplantae</taxon>
        <taxon>Streptophyta</taxon>
        <taxon>Embryophyta</taxon>
        <taxon>Tracheophyta</taxon>
        <taxon>Spermatophyta</taxon>
        <taxon>Magnoliopsida</taxon>
        <taxon>eudicotyledons</taxon>
        <taxon>Gunneridae</taxon>
        <taxon>Pentapetalae</taxon>
        <taxon>asterids</taxon>
        <taxon>lamiids</taxon>
        <taxon>Gentianales</taxon>
        <taxon>Rubiaceae</taxon>
        <taxon>Ixoroideae</taxon>
        <taxon>Gardenieae complex</taxon>
        <taxon>Bertiereae - Coffeeae clade</taxon>
        <taxon>Coffeeae</taxon>
        <taxon>Coffea</taxon>
    </lineage>
</organism>
<dbReference type="Gramene" id="CDO98872">
    <property type="protein sequence ID" value="CDO98872"/>
    <property type="gene ID" value="GSCOC_T00025820001"/>
</dbReference>
<evidence type="ECO:0000313" key="1">
    <source>
        <dbReference type="EMBL" id="CDO98872.1"/>
    </source>
</evidence>
<protein>
    <submittedName>
        <fullName evidence="1">Uncharacterized protein</fullName>
    </submittedName>
</protein>